<comment type="caution">
    <text evidence="1">The sequence shown here is derived from an EMBL/GenBank/DDBJ whole genome shotgun (WGS) entry which is preliminary data.</text>
</comment>
<proteinExistence type="predicted"/>
<organism evidence="1 2">
    <name type="scientific">Mycobacteroides abscessus subsp. bolletii 1513</name>
    <dbReference type="NCBI Taxonomy" id="1299321"/>
    <lineage>
        <taxon>Bacteria</taxon>
        <taxon>Bacillati</taxon>
        <taxon>Actinomycetota</taxon>
        <taxon>Actinomycetes</taxon>
        <taxon>Mycobacteriales</taxon>
        <taxon>Mycobacteriaceae</taxon>
        <taxon>Mycobacteroides</taxon>
        <taxon>Mycobacteroides abscessus</taxon>
    </lineage>
</organism>
<dbReference type="Proteomes" id="UP000023351">
    <property type="component" value="Unassembled WGS sequence"/>
</dbReference>
<dbReference type="EMBL" id="JAOJ01000001">
    <property type="protein sequence ID" value="EUA74005.1"/>
    <property type="molecule type" value="Genomic_DNA"/>
</dbReference>
<gene>
    <name evidence="1" type="ORF">I540_0109</name>
</gene>
<reference evidence="1 2" key="1">
    <citation type="submission" date="2013-12" db="EMBL/GenBank/DDBJ databases">
        <authorList>
            <person name="Zelazny A."/>
            <person name="Olivier K."/>
            <person name="Holland S."/>
            <person name="Lenaerts A."/>
            <person name="Ordway D."/>
            <person name="DeGroote M.A."/>
            <person name="Parker T."/>
            <person name="Sizemore C."/>
            <person name="Tallon L.J."/>
            <person name="Sadzewicz L.K."/>
            <person name="Sengamalay N."/>
            <person name="Fraser C.M."/>
            <person name="Hine E."/>
            <person name="Shefchek K.A."/>
            <person name="Das S.P."/>
            <person name="Tettelin H."/>
        </authorList>
    </citation>
    <scope>NUCLEOTIDE SEQUENCE [LARGE SCALE GENOMIC DNA]</scope>
    <source>
        <strain evidence="1 2">1513</strain>
    </source>
</reference>
<sequence length="69" mass="6798">MSSNAVAGPTGSFTVGSADCGVLDDDTAGSLGVSRDSREHAAVNASAITLAPTANAVPISTQCVFMRGL</sequence>
<dbReference type="AlphaFoldDB" id="X8E2D5"/>
<name>X8E2D5_9MYCO</name>
<protein>
    <submittedName>
        <fullName evidence="1">Uncharacterized protein</fullName>
    </submittedName>
</protein>
<evidence type="ECO:0000313" key="1">
    <source>
        <dbReference type="EMBL" id="EUA74005.1"/>
    </source>
</evidence>
<evidence type="ECO:0000313" key="2">
    <source>
        <dbReference type="Proteomes" id="UP000023351"/>
    </source>
</evidence>
<accession>X8E2D5</accession>